<keyword evidence="3" id="KW-1185">Reference proteome</keyword>
<sequence length="279" mass="31720">MIMGAVMVVLNKKNKLMSSRRLVVTVLLTSLVLAVPGFGGALGLQFMPWGYLGAQVIYLLLGILAVWLLSKHYPEVLEHRKGMLVLCAVIAVGLGVFLFKLAFNWLNDLDYGWLAATSALVFLVPLVFWWAYMAMLEIPSEIYTVWYYPRQAVSMDLFDVDLDKLKVLEVELFKAVNDPSPLKVKVKAPPDMVFGAWFQKFIDDYNTKFPRAGVQFEGPEGDAYGWIFYVKPSFFKKKQFINPDISVAQNQVSEKYTIHARRVTRLEHELGGEDRVVIL</sequence>
<evidence type="ECO:0000313" key="3">
    <source>
        <dbReference type="Proteomes" id="UP000244450"/>
    </source>
</evidence>
<evidence type="ECO:0000313" key="2">
    <source>
        <dbReference type="EMBL" id="PUZ25391.1"/>
    </source>
</evidence>
<comment type="caution">
    <text evidence="2">The sequence shown here is derived from an EMBL/GenBank/DDBJ whole genome shotgun (WGS) entry which is preliminary data.</text>
</comment>
<keyword evidence="1" id="KW-0812">Transmembrane</keyword>
<evidence type="ECO:0000256" key="1">
    <source>
        <dbReference type="SAM" id="Phobius"/>
    </source>
</evidence>
<keyword evidence="1" id="KW-0472">Membrane</keyword>
<accession>A0A2T7BGI9</accession>
<gene>
    <name evidence="2" type="ORF">DCC81_13935</name>
</gene>
<evidence type="ECO:0008006" key="4">
    <source>
        <dbReference type="Google" id="ProtNLM"/>
    </source>
</evidence>
<protein>
    <recommendedName>
        <fullName evidence="4">TssN family type VI secretion system protein</fullName>
    </recommendedName>
</protein>
<dbReference type="Pfam" id="PF17555">
    <property type="entry name" value="TssN"/>
    <property type="match status" value="1"/>
</dbReference>
<dbReference type="Proteomes" id="UP000244450">
    <property type="component" value="Unassembled WGS sequence"/>
</dbReference>
<proteinExistence type="predicted"/>
<dbReference type="EMBL" id="QCYK01000002">
    <property type="protein sequence ID" value="PUZ25391.1"/>
    <property type="molecule type" value="Genomic_DNA"/>
</dbReference>
<dbReference type="AlphaFoldDB" id="A0A2T7BGI9"/>
<feature type="transmembrane region" description="Helical" evidence="1">
    <location>
        <begin position="82"/>
        <end position="105"/>
    </location>
</feature>
<name>A0A2T7BGI9_9BACT</name>
<feature type="transmembrane region" description="Helical" evidence="1">
    <location>
        <begin position="111"/>
        <end position="132"/>
    </location>
</feature>
<keyword evidence="1" id="KW-1133">Transmembrane helix</keyword>
<dbReference type="InterPro" id="IPR035177">
    <property type="entry name" value="TssN"/>
</dbReference>
<reference evidence="2 3" key="1">
    <citation type="submission" date="2018-04" db="EMBL/GenBank/DDBJ databases">
        <title>Chitinophaga fuyangensis sp. nov., isolated from soil in a chemical factory.</title>
        <authorList>
            <person name="Chen K."/>
        </authorList>
    </citation>
    <scope>NUCLEOTIDE SEQUENCE [LARGE SCALE GENOMIC DNA]</scope>
    <source>
        <strain evidence="2 3">LY-1</strain>
    </source>
</reference>
<feature type="transmembrane region" description="Helical" evidence="1">
    <location>
        <begin position="49"/>
        <end position="70"/>
    </location>
</feature>
<organism evidence="2 3">
    <name type="scientific">Chitinophaga parva</name>
    <dbReference type="NCBI Taxonomy" id="2169414"/>
    <lineage>
        <taxon>Bacteria</taxon>
        <taxon>Pseudomonadati</taxon>
        <taxon>Bacteroidota</taxon>
        <taxon>Chitinophagia</taxon>
        <taxon>Chitinophagales</taxon>
        <taxon>Chitinophagaceae</taxon>
        <taxon>Chitinophaga</taxon>
    </lineage>
</organism>